<keyword evidence="4" id="KW-1185">Reference proteome</keyword>
<feature type="chain" id="PRO_5011460668" evidence="1">
    <location>
        <begin position="27"/>
        <end position="442"/>
    </location>
</feature>
<reference evidence="3 4" key="1">
    <citation type="submission" date="2016-10" db="EMBL/GenBank/DDBJ databases">
        <authorList>
            <person name="de Groot N.N."/>
        </authorList>
    </citation>
    <scope>NUCLEOTIDE SEQUENCE [LARGE SCALE GENOMIC DNA]</scope>
    <source>
        <strain evidence="3 4">47C3B</strain>
    </source>
</reference>
<keyword evidence="1" id="KW-0732">Signal</keyword>
<dbReference type="STRING" id="1391627.SAMN05216464_102460"/>
<evidence type="ECO:0000313" key="4">
    <source>
        <dbReference type="Proteomes" id="UP000199072"/>
    </source>
</evidence>
<dbReference type="CDD" id="cd02966">
    <property type="entry name" value="TlpA_like_family"/>
    <property type="match status" value="1"/>
</dbReference>
<accession>A0A1G6XB74</accession>
<feature type="domain" description="Thioredoxin" evidence="2">
    <location>
        <begin position="258"/>
        <end position="421"/>
    </location>
</feature>
<dbReference type="PANTHER" id="PTHR42852">
    <property type="entry name" value="THIOL:DISULFIDE INTERCHANGE PROTEIN DSBE"/>
    <property type="match status" value="1"/>
</dbReference>
<dbReference type="AlphaFoldDB" id="A0A1G6XB74"/>
<feature type="signal peptide" evidence="1">
    <location>
        <begin position="1"/>
        <end position="26"/>
    </location>
</feature>
<dbReference type="Proteomes" id="UP000199072">
    <property type="component" value="Unassembled WGS sequence"/>
</dbReference>
<dbReference type="OrthoDB" id="616241at2"/>
<dbReference type="GO" id="GO:0016491">
    <property type="term" value="F:oxidoreductase activity"/>
    <property type="evidence" value="ECO:0007669"/>
    <property type="project" value="InterPro"/>
</dbReference>
<dbReference type="InterPro" id="IPR050553">
    <property type="entry name" value="Thioredoxin_ResA/DsbE_sf"/>
</dbReference>
<dbReference type="RefSeq" id="WP_091146506.1">
    <property type="nucleotide sequence ID" value="NZ_FNAI01000002.1"/>
</dbReference>
<organism evidence="3 4">
    <name type="scientific">Mucilaginibacter pineti</name>
    <dbReference type="NCBI Taxonomy" id="1391627"/>
    <lineage>
        <taxon>Bacteria</taxon>
        <taxon>Pseudomonadati</taxon>
        <taxon>Bacteroidota</taxon>
        <taxon>Sphingobacteriia</taxon>
        <taxon>Sphingobacteriales</taxon>
        <taxon>Sphingobacteriaceae</taxon>
        <taxon>Mucilaginibacter</taxon>
    </lineage>
</organism>
<evidence type="ECO:0000256" key="1">
    <source>
        <dbReference type="SAM" id="SignalP"/>
    </source>
</evidence>
<protein>
    <submittedName>
        <fullName evidence="3">Peroxiredoxin</fullName>
    </submittedName>
</protein>
<dbReference type="Pfam" id="PF00578">
    <property type="entry name" value="AhpC-TSA"/>
    <property type="match status" value="1"/>
</dbReference>
<evidence type="ECO:0000313" key="3">
    <source>
        <dbReference type="EMBL" id="SDD75053.1"/>
    </source>
</evidence>
<gene>
    <name evidence="3" type="ORF">SAMN05216464_102460</name>
</gene>
<dbReference type="SUPFAM" id="SSF52833">
    <property type="entry name" value="Thioredoxin-like"/>
    <property type="match status" value="1"/>
</dbReference>
<evidence type="ECO:0000259" key="2">
    <source>
        <dbReference type="PROSITE" id="PS51352"/>
    </source>
</evidence>
<dbReference type="Gene3D" id="3.40.30.10">
    <property type="entry name" value="Glutaredoxin"/>
    <property type="match status" value="1"/>
</dbReference>
<dbReference type="InterPro" id="IPR000866">
    <property type="entry name" value="AhpC/TSA"/>
</dbReference>
<dbReference type="PROSITE" id="PS51352">
    <property type="entry name" value="THIOREDOXIN_2"/>
    <property type="match status" value="1"/>
</dbReference>
<name>A0A1G6XB74_9SPHI</name>
<dbReference type="InterPro" id="IPR036249">
    <property type="entry name" value="Thioredoxin-like_sf"/>
</dbReference>
<dbReference type="PANTHER" id="PTHR42852:SF13">
    <property type="entry name" value="PROTEIN DIPZ"/>
    <property type="match status" value="1"/>
</dbReference>
<sequence length="442" mass="48893">MKTINLITSFKCLSVGLLFSGAAALAADKNPPIKFIKEGVWRGVFTVAETKVPFNFELKGKDAQHAVFTLLNGSRRDNFHVQQIGKDSVFIKMNTYDAALVAKVEEDGTLSGEYRSLVPGFRGNSLPFIAEYGKSYRFVEPGKDVAPAANLTGKWELKVYSKDQVPNKIAVLKQTGNKLTGVIMQVTGDSRELEGTVQGDEFELSGFTGPSPKIYKGKINADGTLSGEIGQGIYDNTKFDAVKDDKAELPDPYKLTYLKEGYKKLDFTFPDLTGKSVSLSDSKYKGKVTIIEIVGTWCPNCTDQTVFLSPWFNKNHNRGVEAIAIGFEQKDSLKYAQYTLGKLKEKYNIQYDILFGGLADKKLVSQKLPALNKFVAFPTTIIIDRKGDVREIYTGYTGTVTGKYYADYEKKFNKLLDELIAEPAPANEANAANTNNEILKGK</sequence>
<dbReference type="GO" id="GO:0016209">
    <property type="term" value="F:antioxidant activity"/>
    <property type="evidence" value="ECO:0007669"/>
    <property type="project" value="InterPro"/>
</dbReference>
<dbReference type="EMBL" id="FNAI01000002">
    <property type="protein sequence ID" value="SDD75053.1"/>
    <property type="molecule type" value="Genomic_DNA"/>
</dbReference>
<proteinExistence type="predicted"/>
<dbReference type="InterPro" id="IPR013766">
    <property type="entry name" value="Thioredoxin_domain"/>
</dbReference>